<protein>
    <submittedName>
        <fullName evidence="1">Uncharacterized protein</fullName>
    </submittedName>
</protein>
<keyword evidence="2" id="KW-1185">Reference proteome</keyword>
<gene>
    <name evidence="1" type="ORF">K3G42_029004</name>
</gene>
<dbReference type="EMBL" id="CM037620">
    <property type="protein sequence ID" value="KAH7995870.1"/>
    <property type="molecule type" value="Genomic_DNA"/>
</dbReference>
<name>A0ACB8EU05_9SAUR</name>
<proteinExistence type="predicted"/>
<dbReference type="Proteomes" id="UP000827872">
    <property type="component" value="Linkage Group LG07"/>
</dbReference>
<evidence type="ECO:0000313" key="1">
    <source>
        <dbReference type="EMBL" id="KAH7995870.1"/>
    </source>
</evidence>
<sequence length="325" mass="33360">MFSAGEPPEDATAAGAASGNNGRPIPVDLTGTSDSASNSPDGERPPPGSGDSASRGYLDTMNPFLTAPLDSEQGVTVRCRQGQNSQIPDSGSALWATAPLAGNVSFGDRPSGDISASEAKVWRLLQTSGGAWQAERDEYLQALRHMEQDMEHLHAALAQARQGIPGQPVPQPRGAPPAPPAPPTPATLAQVPPAPAPPAPAPPAPAPVPPGPAPPAGVPVGVPIPPGQPAPPPMIPPLHPFAKRQAVPATSTPVSKLSKLLKGVTCLMALGKLSRLSGDGLACSVMPEGSTLDPSIPPPYRDLWQVFEETECDSLPPHHNMDCIG</sequence>
<comment type="caution">
    <text evidence="1">The sequence shown here is derived from an EMBL/GenBank/DDBJ whole genome shotgun (WGS) entry which is preliminary data.</text>
</comment>
<evidence type="ECO:0000313" key="2">
    <source>
        <dbReference type="Proteomes" id="UP000827872"/>
    </source>
</evidence>
<organism evidence="1 2">
    <name type="scientific">Sphaerodactylus townsendi</name>
    <dbReference type="NCBI Taxonomy" id="933632"/>
    <lineage>
        <taxon>Eukaryota</taxon>
        <taxon>Metazoa</taxon>
        <taxon>Chordata</taxon>
        <taxon>Craniata</taxon>
        <taxon>Vertebrata</taxon>
        <taxon>Euteleostomi</taxon>
        <taxon>Lepidosauria</taxon>
        <taxon>Squamata</taxon>
        <taxon>Bifurcata</taxon>
        <taxon>Gekkota</taxon>
        <taxon>Sphaerodactylidae</taxon>
        <taxon>Sphaerodactylus</taxon>
    </lineage>
</organism>
<accession>A0ACB8EU05</accession>
<reference evidence="1" key="1">
    <citation type="submission" date="2021-08" db="EMBL/GenBank/DDBJ databases">
        <title>The first chromosome-level gecko genome reveals the dynamic sex chromosomes of Neotropical dwarf geckos (Sphaerodactylidae: Sphaerodactylus).</title>
        <authorList>
            <person name="Pinto B.J."/>
            <person name="Keating S.E."/>
            <person name="Gamble T."/>
        </authorList>
    </citation>
    <scope>NUCLEOTIDE SEQUENCE</scope>
    <source>
        <strain evidence="1">TG3544</strain>
    </source>
</reference>